<dbReference type="EMBL" id="LR778301">
    <property type="protein sequence ID" value="CAB1368516.1"/>
    <property type="molecule type" value="Genomic_DNA"/>
</dbReference>
<protein>
    <recommendedName>
        <fullName evidence="3">FecR protein domain-containing protein</fullName>
    </recommendedName>
</protein>
<sequence>MKRRTLIKATLAGIGTIGILRRVLAAGINPAKPGLQRLKGRVTVNGQAAVEGMLIKGGDTVITGADGEAIYVIGQDAFLQRASSEVRFGDGVADFLRVVSGRLLSVFGRGEKRLTLPTATIGIRGTACYIETDAMKSYFCLCYGEAEVVPAAAPAEKEVIRTRHHDHPIYIHGDPAMPTSMVPATVINHSDLELELLEGLVGRRPPFGDTTGYRY</sequence>
<evidence type="ECO:0008006" key="3">
    <source>
        <dbReference type="Google" id="ProtNLM"/>
    </source>
</evidence>
<evidence type="ECO:0000313" key="2">
    <source>
        <dbReference type="Proteomes" id="UP000515733"/>
    </source>
</evidence>
<dbReference type="KEGG" id="doe:DENOEST_1351"/>
<dbReference type="OrthoDB" id="369729at2"/>
<proteinExistence type="predicted"/>
<keyword evidence="2" id="KW-1185">Reference proteome</keyword>
<dbReference type="AlphaFoldDB" id="A0A6S6XR92"/>
<dbReference type="RefSeq" id="WP_145769627.1">
    <property type="nucleotide sequence ID" value="NZ_LR778301.1"/>
</dbReference>
<dbReference type="Proteomes" id="UP000515733">
    <property type="component" value="Chromosome"/>
</dbReference>
<reference evidence="1 2" key="1">
    <citation type="submission" date="2020-03" db="EMBL/GenBank/DDBJ databases">
        <authorList>
            <consortium name="Genoscope - CEA"/>
            <person name="William W."/>
        </authorList>
    </citation>
    <scope>NUCLEOTIDE SEQUENCE [LARGE SCALE GENOMIC DNA]</scope>
    <source>
        <strain evidence="2">DSM 16959</strain>
    </source>
</reference>
<organism evidence="1 2">
    <name type="scientific">Denitratisoma oestradiolicum</name>
    <dbReference type="NCBI Taxonomy" id="311182"/>
    <lineage>
        <taxon>Bacteria</taxon>
        <taxon>Pseudomonadati</taxon>
        <taxon>Pseudomonadota</taxon>
        <taxon>Betaproteobacteria</taxon>
        <taxon>Nitrosomonadales</taxon>
        <taxon>Sterolibacteriaceae</taxon>
        <taxon>Denitratisoma</taxon>
    </lineage>
</organism>
<accession>A0A6S6XR92</accession>
<evidence type="ECO:0000313" key="1">
    <source>
        <dbReference type="EMBL" id="CAB1368516.1"/>
    </source>
</evidence>
<gene>
    <name evidence="1" type="ORF">DENOEST_1351</name>
</gene>
<name>A0A6S6XR92_9PROT</name>